<evidence type="ECO:0000256" key="1">
    <source>
        <dbReference type="ARBA" id="ARBA00008853"/>
    </source>
</evidence>
<feature type="binding site" evidence="3">
    <location>
        <position position="193"/>
    </location>
    <ligand>
        <name>a divalent metal cation</name>
        <dbReference type="ChEBI" id="CHEBI:60240"/>
    </ligand>
</feature>
<dbReference type="GO" id="GO:0005509">
    <property type="term" value="F:calcium ion binding"/>
    <property type="evidence" value="ECO:0007669"/>
    <property type="project" value="TreeGrafter"/>
</dbReference>
<dbReference type="InterPro" id="IPR005511">
    <property type="entry name" value="SMP-30"/>
</dbReference>
<protein>
    <recommendedName>
        <fullName evidence="4">SMP-30/Gluconolactonase/LRE-like region domain-containing protein</fullName>
    </recommendedName>
</protein>
<dbReference type="GO" id="GO:0019853">
    <property type="term" value="P:L-ascorbic acid biosynthetic process"/>
    <property type="evidence" value="ECO:0007669"/>
    <property type="project" value="TreeGrafter"/>
</dbReference>
<proteinExistence type="inferred from homology"/>
<dbReference type="OrthoDB" id="423498at2759"/>
<comment type="caution">
    <text evidence="5">The sequence shown here is derived from an EMBL/GenBank/DDBJ whole genome shotgun (WGS) entry which is preliminary data.</text>
</comment>
<comment type="similarity">
    <text evidence="1">Belongs to the SMP-30/CGR1 family.</text>
</comment>
<sequence>MAPVVEKIQEIPNIQLGEGPHWDIATQSLYFVDIFGKAIHKYVPATGKHTKAVFDKPVSLIVPVKGQRNKFVISLEREVYVVTWDGESEKASSLSKLGEVDQGTQTRINDGKCDPKGRLWFGTMGAEPVYGQVEPNSGSFFSYSNSKITTHLTKVGISNGSIDQFDIKLETGEISNRQAIFTLNKHNIDGVPDGMTIDADGNLWVAIFNGYKVLKINPRKPETLIQTVDIPAKQTTSVAWGGPNLDILYVTSASFTVDGVKGLPADEFVL</sequence>
<keyword evidence="6" id="KW-1185">Reference proteome</keyword>
<evidence type="ECO:0000256" key="2">
    <source>
        <dbReference type="PIRSR" id="PIRSR605511-1"/>
    </source>
</evidence>
<dbReference type="Pfam" id="PF08450">
    <property type="entry name" value="SGL"/>
    <property type="match status" value="2"/>
</dbReference>
<evidence type="ECO:0000259" key="4">
    <source>
        <dbReference type="Pfam" id="PF08450"/>
    </source>
</evidence>
<feature type="binding site" evidence="3">
    <location>
        <position position="127"/>
    </location>
    <ligand>
        <name>substrate</name>
    </ligand>
</feature>
<feature type="domain" description="SMP-30/Gluconolactonase/LRE-like region" evidence="4">
    <location>
        <begin position="16"/>
        <end position="160"/>
    </location>
</feature>
<dbReference type="Proteomes" id="UP000625711">
    <property type="component" value="Unassembled WGS sequence"/>
</dbReference>
<organism evidence="5 6">
    <name type="scientific">Rhynchophorus ferrugineus</name>
    <name type="common">Red palm weevil</name>
    <name type="synonym">Curculio ferrugineus</name>
    <dbReference type="NCBI Taxonomy" id="354439"/>
    <lineage>
        <taxon>Eukaryota</taxon>
        <taxon>Metazoa</taxon>
        <taxon>Ecdysozoa</taxon>
        <taxon>Arthropoda</taxon>
        <taxon>Hexapoda</taxon>
        <taxon>Insecta</taxon>
        <taxon>Pterygota</taxon>
        <taxon>Neoptera</taxon>
        <taxon>Endopterygota</taxon>
        <taxon>Coleoptera</taxon>
        <taxon>Polyphaga</taxon>
        <taxon>Cucujiformia</taxon>
        <taxon>Curculionidae</taxon>
        <taxon>Dryophthorinae</taxon>
        <taxon>Rhynchophorus</taxon>
    </lineage>
</organism>
<dbReference type="AlphaFoldDB" id="A0A834IU20"/>
<feature type="binding site" evidence="3">
    <location>
        <position position="18"/>
    </location>
    <ligand>
        <name>a divalent metal cation</name>
        <dbReference type="ChEBI" id="CHEBI:60240"/>
    </ligand>
</feature>
<dbReference type="Gene3D" id="2.120.10.30">
    <property type="entry name" value="TolB, C-terminal domain"/>
    <property type="match status" value="1"/>
</dbReference>
<feature type="binding site" evidence="3">
    <location>
        <position position="107"/>
    </location>
    <ligand>
        <name>substrate</name>
    </ligand>
</feature>
<keyword evidence="3" id="KW-0862">Zinc</keyword>
<feature type="binding site" evidence="3">
    <location>
        <position position="109"/>
    </location>
    <ligand>
        <name>substrate</name>
    </ligand>
</feature>
<name>A0A834IU20_RHYFE</name>
<evidence type="ECO:0000256" key="3">
    <source>
        <dbReference type="PIRSR" id="PIRSR605511-2"/>
    </source>
</evidence>
<reference evidence="5" key="1">
    <citation type="submission" date="2020-08" db="EMBL/GenBank/DDBJ databases">
        <title>Genome sequencing and assembly of the red palm weevil Rhynchophorus ferrugineus.</title>
        <authorList>
            <person name="Dias G.B."/>
            <person name="Bergman C.M."/>
            <person name="Manee M."/>
        </authorList>
    </citation>
    <scope>NUCLEOTIDE SEQUENCE</scope>
    <source>
        <strain evidence="5">AA-2017</strain>
        <tissue evidence="5">Whole larva</tissue>
    </source>
</reference>
<dbReference type="SUPFAM" id="SSF63829">
    <property type="entry name" value="Calcium-dependent phosphotriesterase"/>
    <property type="match status" value="1"/>
</dbReference>
<keyword evidence="3" id="KW-0479">Metal-binding</keyword>
<dbReference type="PRINTS" id="PR01790">
    <property type="entry name" value="SMP30FAMILY"/>
</dbReference>
<feature type="binding site" evidence="3">
    <location>
        <position position="159"/>
    </location>
    <ligand>
        <name>a divalent metal cation</name>
        <dbReference type="ChEBI" id="CHEBI:60240"/>
    </ligand>
</feature>
<dbReference type="EMBL" id="JAACXV010000062">
    <property type="protein sequence ID" value="KAF7285022.1"/>
    <property type="molecule type" value="Genomic_DNA"/>
</dbReference>
<dbReference type="PANTHER" id="PTHR10907">
    <property type="entry name" value="REGUCALCIN"/>
    <property type="match status" value="1"/>
</dbReference>
<evidence type="ECO:0000313" key="5">
    <source>
        <dbReference type="EMBL" id="KAF7285022.1"/>
    </source>
</evidence>
<dbReference type="InterPro" id="IPR013658">
    <property type="entry name" value="SGL"/>
</dbReference>
<feature type="domain" description="SMP-30/Gluconolactonase/LRE-like region" evidence="4">
    <location>
        <begin position="161"/>
        <end position="254"/>
    </location>
</feature>
<comment type="cofactor">
    <cofactor evidence="3">
        <name>Zn(2+)</name>
        <dbReference type="ChEBI" id="CHEBI:29105"/>
    </cofactor>
    <text evidence="3">Binds 1 divalent metal cation per subunit.</text>
</comment>
<dbReference type="PANTHER" id="PTHR10907:SF66">
    <property type="entry name" value="MIP34848P1-RELATED"/>
    <property type="match status" value="1"/>
</dbReference>
<feature type="active site" description="Proton donor/acceptor" evidence="2">
    <location>
        <position position="193"/>
    </location>
</feature>
<dbReference type="InterPro" id="IPR011042">
    <property type="entry name" value="6-blade_b-propeller_TolB-like"/>
</dbReference>
<accession>A0A834IU20</accession>
<gene>
    <name evidence="5" type="ORF">GWI33_012336</name>
</gene>
<dbReference type="GO" id="GO:0004341">
    <property type="term" value="F:gluconolactonase activity"/>
    <property type="evidence" value="ECO:0007669"/>
    <property type="project" value="TreeGrafter"/>
</dbReference>
<evidence type="ECO:0000313" key="6">
    <source>
        <dbReference type="Proteomes" id="UP000625711"/>
    </source>
</evidence>